<evidence type="ECO:0000313" key="4">
    <source>
        <dbReference type="Proteomes" id="UP000217199"/>
    </source>
</evidence>
<proteinExistence type="predicted"/>
<feature type="compositionally biased region" description="Polar residues" evidence="1">
    <location>
        <begin position="585"/>
        <end position="617"/>
    </location>
</feature>
<feature type="region of interest" description="Disordered" evidence="1">
    <location>
        <begin position="582"/>
        <end position="617"/>
    </location>
</feature>
<dbReference type="InterPro" id="IPR011009">
    <property type="entry name" value="Kinase-like_dom_sf"/>
</dbReference>
<dbReference type="AlphaFoldDB" id="A0A286UBI3"/>
<protein>
    <recommendedName>
        <fullName evidence="2">Fungal-type protein kinase domain-containing protein</fullName>
    </recommendedName>
</protein>
<feature type="domain" description="Fungal-type protein kinase" evidence="2">
    <location>
        <begin position="168"/>
        <end position="722"/>
    </location>
</feature>
<dbReference type="Pfam" id="PF17667">
    <property type="entry name" value="Pkinase_fungal"/>
    <property type="match status" value="1"/>
</dbReference>
<gene>
    <name evidence="3" type="ORF">PNOK_0701500</name>
</gene>
<dbReference type="InParanoid" id="A0A286UBI3"/>
<evidence type="ECO:0000256" key="1">
    <source>
        <dbReference type="SAM" id="MobiDB-lite"/>
    </source>
</evidence>
<evidence type="ECO:0000259" key="2">
    <source>
        <dbReference type="Pfam" id="PF17667"/>
    </source>
</evidence>
<reference evidence="3 4" key="1">
    <citation type="journal article" date="2017" name="Mol. Ecol.">
        <title>Comparative and population genomic landscape of Phellinus noxius: A hypervariable fungus causing root rot in trees.</title>
        <authorList>
            <person name="Chung C.L."/>
            <person name="Lee T.J."/>
            <person name="Akiba M."/>
            <person name="Lee H.H."/>
            <person name="Kuo T.H."/>
            <person name="Liu D."/>
            <person name="Ke H.M."/>
            <person name="Yokoi T."/>
            <person name="Roa M.B."/>
            <person name="Lu M.J."/>
            <person name="Chang Y.Y."/>
            <person name="Ann P.J."/>
            <person name="Tsai J.N."/>
            <person name="Chen C.Y."/>
            <person name="Tzean S.S."/>
            <person name="Ota Y."/>
            <person name="Hattori T."/>
            <person name="Sahashi N."/>
            <person name="Liou R.F."/>
            <person name="Kikuchi T."/>
            <person name="Tsai I.J."/>
        </authorList>
    </citation>
    <scope>NUCLEOTIDE SEQUENCE [LARGE SCALE GENOMIC DNA]</scope>
    <source>
        <strain evidence="3 4">FFPRI411160</strain>
    </source>
</reference>
<organism evidence="3 4">
    <name type="scientific">Pyrrhoderma noxium</name>
    <dbReference type="NCBI Taxonomy" id="2282107"/>
    <lineage>
        <taxon>Eukaryota</taxon>
        <taxon>Fungi</taxon>
        <taxon>Dikarya</taxon>
        <taxon>Basidiomycota</taxon>
        <taxon>Agaricomycotina</taxon>
        <taxon>Agaricomycetes</taxon>
        <taxon>Hymenochaetales</taxon>
        <taxon>Hymenochaetaceae</taxon>
        <taxon>Pyrrhoderma</taxon>
    </lineage>
</organism>
<dbReference type="OrthoDB" id="5584477at2759"/>
<dbReference type="STRING" id="2282107.A0A286UBI3"/>
<dbReference type="Gene3D" id="1.10.510.10">
    <property type="entry name" value="Transferase(Phosphotransferase) domain 1"/>
    <property type="match status" value="1"/>
</dbReference>
<sequence>MNFSSLGVAYRRSEVIENLDNEVRMGNMDYFFNNILPPIRPEFDIEQIFKYCIKKKILTKGPKSKGYTWKAVPKNAKGLSNRVYVNPFMRIFRAVIKAAQETSSSKTTRIPFMPVDGREIKLSVSDEKPRPFVYIENPNVIFPGTIKERHWFSAGFGFHFKGKKIDEFDNMEKLHQRLIRTMNVDPCRRFTIGATVERTCIRLWIYNRSIIVASESFDFNLEPEIFIKLIISISFAKESDLGWDQTIKSYYEDNERIYDFEVSGKHFKTSESNIISEYHWDRIYNKGTRIFKAFDVDDKEYKYPLIIKDHWYMDFHDSEDRIQEMILENTNDPDEREIFKRSTFTVIASGRVQVDGRDDHTKDTILRGISPRRAYRIIFPDRYYGRKGKIIPIKKNKFWLEASGAPSPDSLEKVTENENDILFHRYHHRIVYKEVAIPYTKLCNSKDMVLVLEHCVEALRVIHKAGWVHRDLSPKNLYLYIDPDSGEKRGIIGDFEYSKMSGAGEKGDHVIGTREFMALEVSLPRYSFRYKRSGYCLNQVTKSTSEGTKNTPVLPMSNQIAEGSSLIPEKAASMRIGEHAIAKNISRSASPESRISQSTKSVSEGTKSSPTLSDCSSTAEEIDLSSIKAILETTSGEPMAAKNNSTPTKAVSETTRNNSIISKSYSTPSESISVIDQNNSITTDSSSGLVGKSDPPICDGMPIFWANYIHDLESIWWILIWTLLAYQKIGNENYSVQSRSEIQRRIWAIESLFDESDYYLDRSMNLKERESFNKIASAIPSFFKGLIEVAAVFREKLVSTYIKEEGKSVFPIKLMDDGLLHRDILEAFRTSPIENFDVVYIFSKNKTATETTTDSDETSESLKRSTCEDSDEERPFKRARFENKVPSHTCSHKDNIPNEMTQMEINNNSLRRLTRSMTAK</sequence>
<feature type="region of interest" description="Disordered" evidence="1">
    <location>
        <begin position="849"/>
        <end position="878"/>
    </location>
</feature>
<dbReference type="Proteomes" id="UP000217199">
    <property type="component" value="Unassembled WGS sequence"/>
</dbReference>
<dbReference type="PANTHER" id="PTHR38248:SF2">
    <property type="entry name" value="FUNK1 11"/>
    <property type="match status" value="1"/>
</dbReference>
<accession>A0A286UBI3</accession>
<dbReference type="InterPro" id="IPR040976">
    <property type="entry name" value="Pkinase_fungal"/>
</dbReference>
<dbReference type="PANTHER" id="PTHR38248">
    <property type="entry name" value="FUNK1 6"/>
    <property type="match status" value="1"/>
</dbReference>
<evidence type="ECO:0000313" key="3">
    <source>
        <dbReference type="EMBL" id="PAV16951.1"/>
    </source>
</evidence>
<dbReference type="SUPFAM" id="SSF56112">
    <property type="entry name" value="Protein kinase-like (PK-like)"/>
    <property type="match status" value="1"/>
</dbReference>
<comment type="caution">
    <text evidence="3">The sequence shown here is derived from an EMBL/GenBank/DDBJ whole genome shotgun (WGS) entry which is preliminary data.</text>
</comment>
<feature type="compositionally biased region" description="Basic and acidic residues" evidence="1">
    <location>
        <begin position="860"/>
        <end position="878"/>
    </location>
</feature>
<keyword evidence="4" id="KW-1185">Reference proteome</keyword>
<name>A0A286UBI3_9AGAM</name>
<dbReference type="EMBL" id="NBII01000007">
    <property type="protein sequence ID" value="PAV16951.1"/>
    <property type="molecule type" value="Genomic_DNA"/>
</dbReference>